<dbReference type="EMBL" id="BKCJ011122359">
    <property type="protein sequence ID" value="GFC89716.1"/>
    <property type="molecule type" value="Genomic_DNA"/>
</dbReference>
<evidence type="ECO:0000313" key="1">
    <source>
        <dbReference type="EMBL" id="GFC89716.1"/>
    </source>
</evidence>
<accession>A0A699RV10</accession>
<dbReference type="PANTHER" id="PTHR31286:SF180">
    <property type="entry name" value="OS10G0362600 PROTEIN"/>
    <property type="match status" value="1"/>
</dbReference>
<gene>
    <name evidence="1" type="ORF">Tci_861686</name>
</gene>
<dbReference type="InterPro" id="IPR040256">
    <property type="entry name" value="At4g02000-like"/>
</dbReference>
<comment type="caution">
    <text evidence="1">The sequence shown here is derived from an EMBL/GenBank/DDBJ whole genome shotgun (WGS) entry which is preliminary data.</text>
</comment>
<dbReference type="PANTHER" id="PTHR31286">
    <property type="entry name" value="GLYCINE-RICH CELL WALL STRUCTURAL PROTEIN 1.8-LIKE"/>
    <property type="match status" value="1"/>
</dbReference>
<dbReference type="AlphaFoldDB" id="A0A699RV10"/>
<proteinExistence type="predicted"/>
<name>A0A699RV10_TANCI</name>
<protein>
    <recommendedName>
        <fullName evidence="2">DUF4283 domain-containing protein</fullName>
    </recommendedName>
</protein>
<sequence length="110" mass="12565">FSFKDDMDAMIENDSWLIHNVPLVLKKWTPDANIVKEDVCNISILVKFYDISITMSSYARAMVKLRADVELKDTLAVVVPNFVGEGYTLSTIRVEYEWTPPRCPTCNIFG</sequence>
<organism evidence="1">
    <name type="scientific">Tanacetum cinerariifolium</name>
    <name type="common">Dalmatian daisy</name>
    <name type="synonym">Chrysanthemum cinerariifolium</name>
    <dbReference type="NCBI Taxonomy" id="118510"/>
    <lineage>
        <taxon>Eukaryota</taxon>
        <taxon>Viridiplantae</taxon>
        <taxon>Streptophyta</taxon>
        <taxon>Embryophyta</taxon>
        <taxon>Tracheophyta</taxon>
        <taxon>Spermatophyta</taxon>
        <taxon>Magnoliopsida</taxon>
        <taxon>eudicotyledons</taxon>
        <taxon>Gunneridae</taxon>
        <taxon>Pentapetalae</taxon>
        <taxon>asterids</taxon>
        <taxon>campanulids</taxon>
        <taxon>Asterales</taxon>
        <taxon>Asteraceae</taxon>
        <taxon>Asteroideae</taxon>
        <taxon>Anthemideae</taxon>
        <taxon>Anthemidinae</taxon>
        <taxon>Tanacetum</taxon>
    </lineage>
</organism>
<feature type="non-terminal residue" evidence="1">
    <location>
        <position position="1"/>
    </location>
</feature>
<evidence type="ECO:0008006" key="2">
    <source>
        <dbReference type="Google" id="ProtNLM"/>
    </source>
</evidence>
<reference evidence="1" key="1">
    <citation type="journal article" date="2019" name="Sci. Rep.">
        <title>Draft genome of Tanacetum cinerariifolium, the natural source of mosquito coil.</title>
        <authorList>
            <person name="Yamashiro T."/>
            <person name="Shiraishi A."/>
            <person name="Satake H."/>
            <person name="Nakayama K."/>
        </authorList>
    </citation>
    <scope>NUCLEOTIDE SEQUENCE</scope>
</reference>